<protein>
    <recommendedName>
        <fullName evidence="3">F-box domain-containing protein</fullName>
    </recommendedName>
</protein>
<dbReference type="HOGENOM" id="CLU_412832_0_0_1"/>
<dbReference type="Proteomes" id="UP000000707">
    <property type="component" value="Unassembled WGS sequence"/>
</dbReference>
<dbReference type="InterPro" id="IPR036047">
    <property type="entry name" value="F-box-like_dom_sf"/>
</dbReference>
<dbReference type="AlphaFoldDB" id="G3AZR9"/>
<name>G3AZR9_CANTC</name>
<accession>G3AZR9</accession>
<dbReference type="SUPFAM" id="SSF81383">
    <property type="entry name" value="F-box domain"/>
    <property type="match status" value="1"/>
</dbReference>
<dbReference type="EMBL" id="GL996514">
    <property type="protein sequence ID" value="EGV65223.1"/>
    <property type="molecule type" value="Genomic_DNA"/>
</dbReference>
<dbReference type="GeneID" id="18248692"/>
<proteinExistence type="predicted"/>
<dbReference type="RefSeq" id="XP_006684909.1">
    <property type="nucleotide sequence ID" value="XM_006684846.1"/>
</dbReference>
<dbReference type="OrthoDB" id="550575at2759"/>
<dbReference type="eggNOG" id="ENOG502RPXY">
    <property type="taxonomic scope" value="Eukaryota"/>
</dbReference>
<gene>
    <name evidence="1" type="ORF">CANTEDRAFT_119320</name>
</gene>
<dbReference type="KEGG" id="cten:18248692"/>
<keyword evidence="2" id="KW-1185">Reference proteome</keyword>
<evidence type="ECO:0000313" key="2">
    <source>
        <dbReference type="Proteomes" id="UP000000707"/>
    </source>
</evidence>
<reference evidence="1 2" key="1">
    <citation type="journal article" date="2011" name="Proc. Natl. Acad. Sci. U.S.A.">
        <title>Comparative genomics of xylose-fermenting fungi for enhanced biofuel production.</title>
        <authorList>
            <person name="Wohlbach D.J."/>
            <person name="Kuo A."/>
            <person name="Sato T.K."/>
            <person name="Potts K.M."/>
            <person name="Salamov A.A."/>
            <person name="LaButti K.M."/>
            <person name="Sun H."/>
            <person name="Clum A."/>
            <person name="Pangilinan J.L."/>
            <person name="Lindquist E.A."/>
            <person name="Lucas S."/>
            <person name="Lapidus A."/>
            <person name="Jin M."/>
            <person name="Gunawan C."/>
            <person name="Balan V."/>
            <person name="Dale B.E."/>
            <person name="Jeffries T.W."/>
            <person name="Zinkel R."/>
            <person name="Barry K.W."/>
            <person name="Grigoriev I.V."/>
            <person name="Gasch A.P."/>
        </authorList>
    </citation>
    <scope>NUCLEOTIDE SEQUENCE [LARGE SCALE GENOMIC DNA]</scope>
    <source>
        <strain evidence="2">ATCC 10573 / BCRC 21748 / CBS 615 / JCM 9827 / NBRC 10315 / NRRL Y-1498 / VKM Y-70</strain>
    </source>
</reference>
<evidence type="ECO:0000313" key="1">
    <source>
        <dbReference type="EMBL" id="EGV65223.1"/>
    </source>
</evidence>
<sequence length="652" mass="77216">MILEFPLDVWGLIIERGRLDIPDVLNLLRVNKQLNVLLKHNSIWYRIMYNKYLKLQLQFDIKSAKQLVRARNDGSTSQNYFQTCMWFYKKDLEYHNSIPDTNADIGMFLDRFSIDDDYLPIIYNHYHQLPQDYTEMIRKKNYRIHLSERADCLNLLQAQSFKVGIDYLSKMFNGEIDTTSASALEEFWFNISLLDRASHSLVYTRQQVLKRIFKLLHRDIRIKIFFNESIHSNVSLISVENDKDILVFKDEQALMQLIVHIFRLSMSCLEFQNPLVSIDDEVVFGKYCSSYFLEDFSLLRLYGGQVKGHPFLIMAILIKVIDEFLISNYRIRFEDSENIENLQINMTSTYLRVRNHLFSFDRKTLTLFTSFDVYTISEVVMNLRNRSYFEISKFIEPLEFKYVVECFLHLDTFMEAKSLDTIMRPDYYFTNPIVNLNSFVHHEFNTISAQAYSFLKLLCRYIQDIDSENDFLDSMFCRELERSMNYLNNHIYFNAIFHTLQNNPSKQNKVKAHFLDHPSEDWLFSENFALFEDNSKISIKKILKNYFFVKVRDPTKPLQSGTIIKHEKFETYGIVLGEVMTTNENTHYYRVYTTKKTTECYNLNSISVVDHNTKDLDKLLNFILKSCGEDVIASLFGNCLVLSESHPLLLMF</sequence>
<organism evidence="2">
    <name type="scientific">Candida tenuis (strain ATCC 10573 / BCRC 21748 / CBS 615 / JCM 9827 / NBRC 10315 / NRRL Y-1498 / VKM Y-70)</name>
    <name type="common">Yeast</name>
    <name type="synonym">Yamadazyma tenuis</name>
    <dbReference type="NCBI Taxonomy" id="590646"/>
    <lineage>
        <taxon>Eukaryota</taxon>
        <taxon>Fungi</taxon>
        <taxon>Dikarya</taxon>
        <taxon>Ascomycota</taxon>
        <taxon>Saccharomycotina</taxon>
        <taxon>Pichiomycetes</taxon>
        <taxon>Debaryomycetaceae</taxon>
        <taxon>Yamadazyma</taxon>
    </lineage>
</organism>
<evidence type="ECO:0008006" key="3">
    <source>
        <dbReference type="Google" id="ProtNLM"/>
    </source>
</evidence>